<organism evidence="6">
    <name type="scientific">marine metagenome</name>
    <dbReference type="NCBI Taxonomy" id="408172"/>
    <lineage>
        <taxon>unclassified sequences</taxon>
        <taxon>metagenomes</taxon>
        <taxon>ecological metagenomes</taxon>
    </lineage>
</organism>
<dbReference type="EMBL" id="UINC01021595">
    <property type="protein sequence ID" value="SVA89468.1"/>
    <property type="molecule type" value="Genomic_DNA"/>
</dbReference>
<sequence>MCIAIALNQTPDDRGYIVNVAENSPDFTLDFPDGSQISLKDLKGQVTLLQFTASWCHVCREEMPHIEKEIWKVYKNMGLNVIGIDRDEPAEVVTSFAKEVEITYPLALDPGADIFALFADRDSGVTRNIILGPDGKIVFLTRLFEIQEFDQMKRVIHNLLVDQLRQQKISLTAKKQIINKMKKQQSRSDRFFTRKLETELYKRERELKRKERKLTLAQKRL</sequence>
<dbReference type="Gene3D" id="3.40.30.10">
    <property type="entry name" value="Glutaredoxin"/>
    <property type="match status" value="1"/>
</dbReference>
<reference evidence="6" key="1">
    <citation type="submission" date="2018-05" db="EMBL/GenBank/DDBJ databases">
        <authorList>
            <person name="Lanie J.A."/>
            <person name="Ng W.-L."/>
            <person name="Kazmierczak K.M."/>
            <person name="Andrzejewski T.M."/>
            <person name="Davidsen T.M."/>
            <person name="Wayne K.J."/>
            <person name="Tettelin H."/>
            <person name="Glass J.I."/>
            <person name="Rusch D."/>
            <person name="Podicherti R."/>
            <person name="Tsui H.-C.T."/>
            <person name="Winkler M.E."/>
        </authorList>
    </citation>
    <scope>NUCLEOTIDE SEQUENCE</scope>
</reference>
<dbReference type="SUPFAM" id="SSF52833">
    <property type="entry name" value="Thioredoxin-like"/>
    <property type="match status" value="1"/>
</dbReference>
<dbReference type="AlphaFoldDB" id="A0A381ZJF5"/>
<dbReference type="PANTHER" id="PTHR42852">
    <property type="entry name" value="THIOL:DISULFIDE INTERCHANGE PROTEIN DSBE"/>
    <property type="match status" value="1"/>
</dbReference>
<dbReference type="Pfam" id="PF00578">
    <property type="entry name" value="AhpC-TSA"/>
    <property type="match status" value="1"/>
</dbReference>
<name>A0A381ZJF5_9ZZZZ</name>
<dbReference type="CDD" id="cd02966">
    <property type="entry name" value="TlpA_like_family"/>
    <property type="match status" value="1"/>
</dbReference>
<evidence type="ECO:0000256" key="4">
    <source>
        <dbReference type="ARBA" id="ARBA00023284"/>
    </source>
</evidence>
<dbReference type="GO" id="GO:0030313">
    <property type="term" value="C:cell envelope"/>
    <property type="evidence" value="ECO:0007669"/>
    <property type="project" value="UniProtKB-SubCell"/>
</dbReference>
<gene>
    <name evidence="6" type="ORF">METZ01_LOCUS142322</name>
</gene>
<accession>A0A381ZJF5</accession>
<evidence type="ECO:0000259" key="5">
    <source>
        <dbReference type="PROSITE" id="PS51352"/>
    </source>
</evidence>
<evidence type="ECO:0000256" key="3">
    <source>
        <dbReference type="ARBA" id="ARBA00023157"/>
    </source>
</evidence>
<evidence type="ECO:0000313" key="6">
    <source>
        <dbReference type="EMBL" id="SVA89468.1"/>
    </source>
</evidence>
<keyword evidence="2" id="KW-0201">Cytochrome c-type biogenesis</keyword>
<dbReference type="InterPro" id="IPR000866">
    <property type="entry name" value="AhpC/TSA"/>
</dbReference>
<dbReference type="InterPro" id="IPR036249">
    <property type="entry name" value="Thioredoxin-like_sf"/>
</dbReference>
<dbReference type="GO" id="GO:0017004">
    <property type="term" value="P:cytochrome complex assembly"/>
    <property type="evidence" value="ECO:0007669"/>
    <property type="project" value="UniProtKB-KW"/>
</dbReference>
<dbReference type="GO" id="GO:0016491">
    <property type="term" value="F:oxidoreductase activity"/>
    <property type="evidence" value="ECO:0007669"/>
    <property type="project" value="InterPro"/>
</dbReference>
<dbReference type="GO" id="GO:0016209">
    <property type="term" value="F:antioxidant activity"/>
    <property type="evidence" value="ECO:0007669"/>
    <property type="project" value="InterPro"/>
</dbReference>
<dbReference type="InterPro" id="IPR050553">
    <property type="entry name" value="Thioredoxin_ResA/DsbE_sf"/>
</dbReference>
<dbReference type="PROSITE" id="PS51352">
    <property type="entry name" value="THIOREDOXIN_2"/>
    <property type="match status" value="1"/>
</dbReference>
<keyword evidence="3" id="KW-1015">Disulfide bond</keyword>
<evidence type="ECO:0000256" key="2">
    <source>
        <dbReference type="ARBA" id="ARBA00022748"/>
    </source>
</evidence>
<feature type="domain" description="Thioredoxin" evidence="5">
    <location>
        <begin position="18"/>
        <end position="161"/>
    </location>
</feature>
<proteinExistence type="predicted"/>
<keyword evidence="4" id="KW-0676">Redox-active center</keyword>
<comment type="subcellular location">
    <subcellularLocation>
        <location evidence="1">Cell envelope</location>
    </subcellularLocation>
</comment>
<protein>
    <recommendedName>
        <fullName evidence="5">Thioredoxin domain-containing protein</fullName>
    </recommendedName>
</protein>
<dbReference type="InterPro" id="IPR013766">
    <property type="entry name" value="Thioredoxin_domain"/>
</dbReference>
<dbReference type="PANTHER" id="PTHR42852:SF6">
    <property type="entry name" value="THIOL:DISULFIDE INTERCHANGE PROTEIN DSBE"/>
    <property type="match status" value="1"/>
</dbReference>
<evidence type="ECO:0000256" key="1">
    <source>
        <dbReference type="ARBA" id="ARBA00004196"/>
    </source>
</evidence>